<evidence type="ECO:0000313" key="4">
    <source>
        <dbReference type="EMBL" id="MBB5684046.1"/>
    </source>
</evidence>
<dbReference type="Proteomes" id="UP000549617">
    <property type="component" value="Unassembled WGS sequence"/>
</dbReference>
<feature type="transmembrane region" description="Helical" evidence="2">
    <location>
        <begin position="24"/>
        <end position="49"/>
    </location>
</feature>
<feature type="domain" description="AsmA" evidence="3">
    <location>
        <begin position="35"/>
        <end position="163"/>
    </location>
</feature>
<organism evidence="4 5">
    <name type="scientific">Sphingobium boeckii</name>
    <dbReference type="NCBI Taxonomy" id="1082345"/>
    <lineage>
        <taxon>Bacteria</taxon>
        <taxon>Pseudomonadati</taxon>
        <taxon>Pseudomonadota</taxon>
        <taxon>Alphaproteobacteria</taxon>
        <taxon>Sphingomonadales</taxon>
        <taxon>Sphingomonadaceae</taxon>
        <taxon>Sphingobium</taxon>
    </lineage>
</organism>
<dbReference type="AlphaFoldDB" id="A0A7W9AEP6"/>
<dbReference type="RefSeq" id="WP_184014265.1">
    <property type="nucleotide sequence ID" value="NZ_JACIJC010000001.1"/>
</dbReference>
<dbReference type="Pfam" id="PF05170">
    <property type="entry name" value="AsmA"/>
    <property type="match status" value="2"/>
</dbReference>
<keyword evidence="5" id="KW-1185">Reference proteome</keyword>
<feature type="domain" description="AsmA" evidence="3">
    <location>
        <begin position="311"/>
        <end position="517"/>
    </location>
</feature>
<feature type="compositionally biased region" description="Basic residues" evidence="1">
    <location>
        <begin position="702"/>
        <end position="711"/>
    </location>
</feature>
<protein>
    <recommendedName>
        <fullName evidence="3">AsmA domain-containing protein</fullName>
    </recommendedName>
</protein>
<dbReference type="GO" id="GO:0090313">
    <property type="term" value="P:regulation of protein targeting to membrane"/>
    <property type="evidence" value="ECO:0007669"/>
    <property type="project" value="TreeGrafter"/>
</dbReference>
<gene>
    <name evidence="4" type="ORF">FHS49_000037</name>
</gene>
<dbReference type="GO" id="GO:0005886">
    <property type="term" value="C:plasma membrane"/>
    <property type="evidence" value="ECO:0007669"/>
    <property type="project" value="TreeGrafter"/>
</dbReference>
<keyword evidence="2" id="KW-0472">Membrane</keyword>
<dbReference type="EMBL" id="JACIJC010000001">
    <property type="protein sequence ID" value="MBB5684046.1"/>
    <property type="molecule type" value="Genomic_DNA"/>
</dbReference>
<accession>A0A7W9AEP6</accession>
<reference evidence="4 5" key="1">
    <citation type="submission" date="2020-08" db="EMBL/GenBank/DDBJ databases">
        <title>Genomic Encyclopedia of Type Strains, Phase IV (KMG-IV): sequencing the most valuable type-strain genomes for metagenomic binning, comparative biology and taxonomic classification.</title>
        <authorList>
            <person name="Goeker M."/>
        </authorList>
    </citation>
    <scope>NUCLEOTIDE SEQUENCE [LARGE SCALE GENOMIC DNA]</scope>
    <source>
        <strain evidence="4 5">DSM 25079</strain>
    </source>
</reference>
<evidence type="ECO:0000259" key="3">
    <source>
        <dbReference type="Pfam" id="PF05170"/>
    </source>
</evidence>
<comment type="caution">
    <text evidence="4">The sequence shown here is derived from an EMBL/GenBank/DDBJ whole genome shotgun (WGS) entry which is preliminary data.</text>
</comment>
<sequence length="711" mass="76343">MASQITLEAAPPGNPAKQRDPLRLAIAAVVSFVTTVIGLILLAWLVLYVTKGRFLKRPFERTVSAMTLREVKVAGDFQLYFNPLDVKFLAEGMTVSNPQWASKPNFFESTLIDTNIATWTLLFGKRRVNWLQLVDGNVDLEWDAQSRRNTWTFGDPNKKAEPLELPLISAAIIQGTNVRYRDPVLQLNADITLDTIKAADTKFANDIRFSGNGTMRAKPFTLAGSLMSPNQTVVGGRNQLRFEARSGPTVLAVSGTLPGATEIEGADLKMGVRGPNLSLLFDFLGVAIPDTRTYRFVSNLTKKGGAWRFTRLKGVFGESDLAGLMTVSMPENRLMIDADLKTDTLDIIDAGPFFGYDPQRLDAQGGKGAITQVGGTPRILPDAPLRVDALKRFDAHVDYSVARVRAESFPISNIALTLDLNKSLLKLSPLTFDIAGGHLSSDIAIDARGVPVRTTYDIRLSPTPMGKLLAGFGVEESGTTGTLKARVQMTGEGDTVHESLASADGRIAVILPQGSFWTRNIQLGELDVGTFVTKMFQGKLKEPVQINCGVIAFTVRDGIAAADPILIDTKKNVMLGRGGFSFKNESLDLAYRADGKKFSFLSGQSPVGLGGYFAAPKLDIISPELVGRAGAALGLGIVASPLAAVLAFVDVGDAKSAACGPVLAGADAASQRTTKGQPRDDVGKGTTAKSESGKTSKDEKKSQKKKFLGIF</sequence>
<dbReference type="PANTHER" id="PTHR30441">
    <property type="entry name" value="DUF748 DOMAIN-CONTAINING PROTEIN"/>
    <property type="match status" value="1"/>
</dbReference>
<proteinExistence type="predicted"/>
<keyword evidence="2" id="KW-1133">Transmembrane helix</keyword>
<evidence type="ECO:0000256" key="1">
    <source>
        <dbReference type="SAM" id="MobiDB-lite"/>
    </source>
</evidence>
<name>A0A7W9AEP6_9SPHN</name>
<feature type="region of interest" description="Disordered" evidence="1">
    <location>
        <begin position="667"/>
        <end position="711"/>
    </location>
</feature>
<evidence type="ECO:0000256" key="2">
    <source>
        <dbReference type="SAM" id="Phobius"/>
    </source>
</evidence>
<feature type="compositionally biased region" description="Basic and acidic residues" evidence="1">
    <location>
        <begin position="691"/>
        <end position="701"/>
    </location>
</feature>
<dbReference type="InterPro" id="IPR007844">
    <property type="entry name" value="AsmA"/>
</dbReference>
<dbReference type="PANTHER" id="PTHR30441:SF9">
    <property type="entry name" value="ASMA FAMILY PROTEIN YHJG"/>
    <property type="match status" value="1"/>
</dbReference>
<dbReference type="InterPro" id="IPR052894">
    <property type="entry name" value="AsmA-related"/>
</dbReference>
<keyword evidence="2" id="KW-0812">Transmembrane</keyword>
<evidence type="ECO:0000313" key="5">
    <source>
        <dbReference type="Proteomes" id="UP000549617"/>
    </source>
</evidence>